<comment type="caution">
    <text evidence="5">The sequence shown here is derived from an EMBL/GenBank/DDBJ whole genome shotgun (WGS) entry which is preliminary data.</text>
</comment>
<dbReference type="InterPro" id="IPR052708">
    <property type="entry name" value="PxpC"/>
</dbReference>
<dbReference type="InterPro" id="IPR029000">
    <property type="entry name" value="Cyclophilin-like_dom_sf"/>
</dbReference>
<dbReference type="Proteomes" id="UP001501459">
    <property type="component" value="Unassembled WGS sequence"/>
</dbReference>
<dbReference type="Gene3D" id="2.40.100.10">
    <property type="entry name" value="Cyclophilin-like"/>
    <property type="match status" value="1"/>
</dbReference>
<dbReference type="PANTHER" id="PTHR43309:SF5">
    <property type="entry name" value="5-OXOPROLINASE SUBUNIT C"/>
    <property type="match status" value="1"/>
</dbReference>
<feature type="domain" description="Carboxyltransferase" evidence="4">
    <location>
        <begin position="27"/>
        <end position="302"/>
    </location>
</feature>
<keyword evidence="1" id="KW-0547">Nucleotide-binding</keyword>
<protein>
    <submittedName>
        <fullName evidence="5">Biotin-dependent carboxyltransferase family protein</fullName>
    </submittedName>
</protein>
<proteinExistence type="predicted"/>
<dbReference type="SUPFAM" id="SSF50891">
    <property type="entry name" value="Cyclophilin-like"/>
    <property type="match status" value="1"/>
</dbReference>
<organism evidence="5 6">
    <name type="scientific">Lentibacillus halophilus</name>
    <dbReference type="NCBI Taxonomy" id="295065"/>
    <lineage>
        <taxon>Bacteria</taxon>
        <taxon>Bacillati</taxon>
        <taxon>Bacillota</taxon>
        <taxon>Bacilli</taxon>
        <taxon>Bacillales</taxon>
        <taxon>Bacillaceae</taxon>
        <taxon>Lentibacillus</taxon>
    </lineage>
</organism>
<evidence type="ECO:0000259" key="4">
    <source>
        <dbReference type="SMART" id="SM00797"/>
    </source>
</evidence>
<dbReference type="PANTHER" id="PTHR43309">
    <property type="entry name" value="5-OXOPROLINASE SUBUNIT C"/>
    <property type="match status" value="1"/>
</dbReference>
<keyword evidence="3" id="KW-0067">ATP-binding</keyword>
<evidence type="ECO:0000256" key="2">
    <source>
        <dbReference type="ARBA" id="ARBA00022801"/>
    </source>
</evidence>
<gene>
    <name evidence="5" type="ORF">GCM10008983_09910</name>
</gene>
<keyword evidence="2" id="KW-0378">Hydrolase</keyword>
<dbReference type="Pfam" id="PF02626">
    <property type="entry name" value="CT_A_B"/>
    <property type="match status" value="1"/>
</dbReference>
<keyword evidence="6" id="KW-1185">Reference proteome</keyword>
<accession>A0ABN0Z630</accession>
<name>A0ABN0Z630_9BACI</name>
<evidence type="ECO:0000313" key="5">
    <source>
        <dbReference type="EMBL" id="GAA0435338.1"/>
    </source>
</evidence>
<evidence type="ECO:0000313" key="6">
    <source>
        <dbReference type="Proteomes" id="UP001501459"/>
    </source>
</evidence>
<reference evidence="5 6" key="1">
    <citation type="journal article" date="2019" name="Int. J. Syst. Evol. Microbiol.">
        <title>The Global Catalogue of Microorganisms (GCM) 10K type strain sequencing project: providing services to taxonomists for standard genome sequencing and annotation.</title>
        <authorList>
            <consortium name="The Broad Institute Genomics Platform"/>
            <consortium name="The Broad Institute Genome Sequencing Center for Infectious Disease"/>
            <person name="Wu L."/>
            <person name="Ma J."/>
        </authorList>
    </citation>
    <scope>NUCLEOTIDE SEQUENCE [LARGE SCALE GENOMIC DNA]</scope>
    <source>
        <strain evidence="5 6">JCM 12149</strain>
    </source>
</reference>
<evidence type="ECO:0000256" key="3">
    <source>
        <dbReference type="ARBA" id="ARBA00022840"/>
    </source>
</evidence>
<dbReference type="SMART" id="SM00797">
    <property type="entry name" value="AHS2"/>
    <property type="match status" value="1"/>
</dbReference>
<dbReference type="NCBIfam" id="TIGR00724">
    <property type="entry name" value="urea_amlyse_rel"/>
    <property type="match status" value="1"/>
</dbReference>
<sequence>MSQPLFQFRKTGLQTTIQDLGRQGLQQYGVVVSGAMDPFALQVANLLVGNQQDEAALEIALMGPELDVLSPAVIAIGGADLSPAVNGKRAPMWKSFRVQKGDRITFGRPLSGVRAYLAVAGGYDVPVMMGSKSTYERAHFGTVIKKDMVINGFHVHSRPGVGLSQAAIPDYHNQTSIRVVPGPELDRFTDEGIRSFYNDTHTISPESDRMGYRLERTEIPHKHNADIWSDAVPLGTIQVPANGQPIILMADRQTTGGYNRIATVISVDIPKVAQLPPGSKIRFYPVNVHEAQRRAMEERDFLRVLAYRSHPPPL</sequence>
<evidence type="ECO:0000256" key="1">
    <source>
        <dbReference type="ARBA" id="ARBA00022741"/>
    </source>
</evidence>
<dbReference type="EMBL" id="BAAADM010000026">
    <property type="protein sequence ID" value="GAA0435338.1"/>
    <property type="molecule type" value="Genomic_DNA"/>
</dbReference>
<dbReference type="InterPro" id="IPR003778">
    <property type="entry name" value="CT_A_B"/>
</dbReference>